<sequence>ATLGAQPLFDPTTARREFTVIVSEEALPDLLPALIKRLALEAPGISCRVQLISENILTRLEYGEADLGVCLNCQGLYGVRAWPGSLRRVRLRPVRWVCAVDAQHPAVGDTLTAELFASLPHAFGAPSAYSVSPEELVRRLFEIDLTVQLAVPSLLHLPLVLVGTPYVATLPERVLNMAPTVMSLKSFPTPFPSSHHQELLLWHNRHEPDPAHAWLRELIVQISAELP</sequence>
<gene>
    <name evidence="5" type="ORF">B2A_11050</name>
</gene>
<accession>T0Z5R1</accession>
<dbReference type="SUPFAM" id="SSF53850">
    <property type="entry name" value="Periplasmic binding protein-like II"/>
    <property type="match status" value="1"/>
</dbReference>
<dbReference type="CDD" id="cd08417">
    <property type="entry name" value="PBP2_Nitroaromatics_like"/>
    <property type="match status" value="1"/>
</dbReference>
<organism evidence="5">
    <name type="scientific">mine drainage metagenome</name>
    <dbReference type="NCBI Taxonomy" id="410659"/>
    <lineage>
        <taxon>unclassified sequences</taxon>
        <taxon>metagenomes</taxon>
        <taxon>ecological metagenomes</taxon>
    </lineage>
</organism>
<feature type="non-terminal residue" evidence="5">
    <location>
        <position position="1"/>
    </location>
</feature>
<evidence type="ECO:0000313" key="5">
    <source>
        <dbReference type="EMBL" id="EQD40378.1"/>
    </source>
</evidence>
<comment type="caution">
    <text evidence="5">The sequence shown here is derived from an EMBL/GenBank/DDBJ whole genome shotgun (WGS) entry which is preliminary data.</text>
</comment>
<keyword evidence="1" id="KW-0805">Transcription regulation</keyword>
<dbReference type="Gene3D" id="3.40.190.10">
    <property type="entry name" value="Periplasmic binding protein-like II"/>
    <property type="match status" value="2"/>
</dbReference>
<dbReference type="EMBL" id="AUZZ01007968">
    <property type="protein sequence ID" value="EQD40378.1"/>
    <property type="molecule type" value="Genomic_DNA"/>
</dbReference>
<dbReference type="PANTHER" id="PTHR30118">
    <property type="entry name" value="HTH-TYPE TRANSCRIPTIONAL REGULATOR LEUO-RELATED"/>
    <property type="match status" value="1"/>
</dbReference>
<dbReference type="GO" id="GO:0006355">
    <property type="term" value="P:regulation of DNA-templated transcription"/>
    <property type="evidence" value="ECO:0007669"/>
    <property type="project" value="InterPro"/>
</dbReference>
<feature type="domain" description="LysR substrate-binding" evidence="4">
    <location>
        <begin position="15"/>
        <end position="220"/>
    </location>
</feature>
<dbReference type="AlphaFoldDB" id="T0Z5R1"/>
<reference evidence="5" key="2">
    <citation type="journal article" date="2014" name="ISME J.">
        <title>Microbial stratification in low pH oxic and suboxic macroscopic growths along an acid mine drainage.</title>
        <authorList>
            <person name="Mendez-Garcia C."/>
            <person name="Mesa V."/>
            <person name="Sprenger R.R."/>
            <person name="Richter M."/>
            <person name="Diez M.S."/>
            <person name="Solano J."/>
            <person name="Bargiela R."/>
            <person name="Golyshina O.V."/>
            <person name="Manteca A."/>
            <person name="Ramos J.L."/>
            <person name="Gallego J.R."/>
            <person name="Llorente I."/>
            <person name="Martins Dos Santos V.A."/>
            <person name="Jensen O.N."/>
            <person name="Pelaez A.I."/>
            <person name="Sanchez J."/>
            <person name="Ferrer M."/>
        </authorList>
    </citation>
    <scope>NUCLEOTIDE SEQUENCE</scope>
</reference>
<evidence type="ECO:0000256" key="1">
    <source>
        <dbReference type="ARBA" id="ARBA00023015"/>
    </source>
</evidence>
<name>T0Z5R1_9ZZZZ</name>
<dbReference type="Pfam" id="PF03466">
    <property type="entry name" value="LysR_substrate"/>
    <property type="match status" value="1"/>
</dbReference>
<dbReference type="PANTHER" id="PTHR30118:SF15">
    <property type="entry name" value="TRANSCRIPTIONAL REGULATORY PROTEIN"/>
    <property type="match status" value="1"/>
</dbReference>
<evidence type="ECO:0000259" key="4">
    <source>
        <dbReference type="Pfam" id="PF03466"/>
    </source>
</evidence>
<keyword evidence="2" id="KW-0238">DNA-binding</keyword>
<protein>
    <submittedName>
        <fullName evidence="5">LysR family transcriptional regulator</fullName>
    </submittedName>
</protein>
<evidence type="ECO:0000256" key="3">
    <source>
        <dbReference type="ARBA" id="ARBA00023163"/>
    </source>
</evidence>
<evidence type="ECO:0000256" key="2">
    <source>
        <dbReference type="ARBA" id="ARBA00023125"/>
    </source>
</evidence>
<dbReference type="InterPro" id="IPR005119">
    <property type="entry name" value="LysR_subst-bd"/>
</dbReference>
<reference evidence="5" key="1">
    <citation type="submission" date="2013-08" db="EMBL/GenBank/DDBJ databases">
        <authorList>
            <person name="Mendez C."/>
            <person name="Richter M."/>
            <person name="Ferrer M."/>
            <person name="Sanchez J."/>
        </authorList>
    </citation>
    <scope>NUCLEOTIDE SEQUENCE</scope>
</reference>
<dbReference type="GO" id="GO:0003677">
    <property type="term" value="F:DNA binding"/>
    <property type="evidence" value="ECO:0007669"/>
    <property type="project" value="UniProtKB-KW"/>
</dbReference>
<dbReference type="InterPro" id="IPR037402">
    <property type="entry name" value="YidZ_PBP2"/>
</dbReference>
<dbReference type="InterPro" id="IPR050389">
    <property type="entry name" value="LysR-type_TF"/>
</dbReference>
<keyword evidence="3" id="KW-0804">Transcription</keyword>
<proteinExistence type="predicted"/>